<dbReference type="InterPro" id="IPR013780">
    <property type="entry name" value="Glyco_hydro_b"/>
</dbReference>
<keyword evidence="1 3" id="KW-0378">Hydrolase</keyword>
<evidence type="ECO:0000313" key="6">
    <source>
        <dbReference type="EMBL" id="MBD1430945.1"/>
    </source>
</evidence>
<dbReference type="Gene3D" id="2.60.40.1180">
    <property type="entry name" value="Golgi alpha-mannosidase II"/>
    <property type="match status" value="1"/>
</dbReference>
<dbReference type="InterPro" id="IPR029018">
    <property type="entry name" value="Hex-like_dom2"/>
</dbReference>
<dbReference type="InterPro" id="IPR017853">
    <property type="entry name" value="GH"/>
</dbReference>
<dbReference type="InterPro" id="IPR049478">
    <property type="entry name" value="BT_4395-like_hel"/>
</dbReference>
<dbReference type="SUPFAM" id="SSF51445">
    <property type="entry name" value="(Trans)glycosidases"/>
    <property type="match status" value="1"/>
</dbReference>
<dbReference type="SUPFAM" id="SSF55545">
    <property type="entry name" value="beta-N-acetylhexosaminidase-like domain"/>
    <property type="match status" value="1"/>
</dbReference>
<evidence type="ECO:0000256" key="1">
    <source>
        <dbReference type="ARBA" id="ARBA00022801"/>
    </source>
</evidence>
<dbReference type="EMBL" id="JACOIJ010000046">
    <property type="protein sequence ID" value="MBD1430945.1"/>
    <property type="molecule type" value="Genomic_DNA"/>
</dbReference>
<evidence type="ECO:0000256" key="4">
    <source>
        <dbReference type="SAM" id="SignalP"/>
    </source>
</evidence>
<sequence>MKTLFLILSICFPFLVSSQTIYPIPQLIEANGSMDYVGLKSNSTLLKDFSTKNGLKVVEKKLKNFHNEGYILVITNKKIEIQYSTARGQFYAYKTLVQLLQQAKSNGKLFLVKIHDHPDVAFRGTVEGFYGNPWSYEARIAQLQFYGDWKMNTYIYGPKDDPYHSSPKWREAYPTDEAAKLKELVEIANKNQVDFYWAIHPGKDIKWNNADSLAVLHKFQLMYDLGVRHFAVFFDDISGEGTKAEKQAGLLNYLQKEFIDKKNDVGALIMCPTEYNKGWSNPKEGTYLDILGDQLDKRIHVMWTGNTVIHDITLEGQQWVNKRIKRPSFVWWNFPVSDYVRNHLLLGESYGLDKDAKSEMSGFVTNPMDKPEASKVAIYSVANYSWNLNGYDSGKTWKDAIARLYPSMNEAYLLFSTHNTDPGPSYHQYRRLESQAISSVLDGLTESLKVGKIKSLSAEEESILKKEFQKFEPSTKAILTNSKHQNLVVEIKPWLDYFAIQGKAALLLLEMNRITDNKDLLFNFFQEFQQQRDQMIKIDQTNNGNPYQPGIVTASRHVLPWMEQSYLYYHKLLKESGYPVKDAANQPAGKVYTNIEPLKALPVQNDVQNGNRPFQVLKLSRMLEYITFQANDYVGINITSASKIREMKFRFDEKLEGIELQYSHDGLSWTKDKAVQAKFVRLINTGSESKTARLTQFEIIFE</sequence>
<comment type="similarity">
    <text evidence="3">Belongs to the glycosyl hydrolase 84 family.</text>
</comment>
<name>A0ABR7YHZ0_9SPHI</name>
<evidence type="ECO:0000313" key="7">
    <source>
        <dbReference type="Proteomes" id="UP000651271"/>
    </source>
</evidence>
<keyword evidence="2 3" id="KW-0326">Glycosidase</keyword>
<feature type="signal peptide" evidence="4">
    <location>
        <begin position="1"/>
        <end position="18"/>
    </location>
</feature>
<dbReference type="SUPFAM" id="SSF140657">
    <property type="entry name" value="Hyaluronidase post-catalytic domain-like"/>
    <property type="match status" value="1"/>
</dbReference>
<keyword evidence="7" id="KW-1185">Reference proteome</keyword>
<reference evidence="6 7" key="1">
    <citation type="submission" date="2020-08" db="EMBL/GenBank/DDBJ databases">
        <title>Sphingobacterium sp. DN04309 isolated from aquaculture water.</title>
        <authorList>
            <person name="Zhang M."/>
        </authorList>
    </citation>
    <scope>NUCLEOTIDE SEQUENCE [LARGE SCALE GENOMIC DNA]</scope>
    <source>
        <strain evidence="6 7">DN04309</strain>
    </source>
</reference>
<organism evidence="6 7">
    <name type="scientific">Sphingobacterium litopenaei</name>
    <dbReference type="NCBI Taxonomy" id="2763500"/>
    <lineage>
        <taxon>Bacteria</taxon>
        <taxon>Pseudomonadati</taxon>
        <taxon>Bacteroidota</taxon>
        <taxon>Sphingobacteriia</taxon>
        <taxon>Sphingobacteriales</taxon>
        <taxon>Sphingobacteriaceae</taxon>
        <taxon>Sphingobacterium</taxon>
    </lineage>
</organism>
<dbReference type="InterPro" id="IPR011496">
    <property type="entry name" value="O-GlcNAcase_cat"/>
</dbReference>
<accession>A0ABR7YHZ0</accession>
<dbReference type="Proteomes" id="UP000651271">
    <property type="component" value="Unassembled WGS sequence"/>
</dbReference>
<dbReference type="Pfam" id="PF07555">
    <property type="entry name" value="NAGidase"/>
    <property type="match status" value="1"/>
</dbReference>
<dbReference type="PROSITE" id="PS52009">
    <property type="entry name" value="GH84"/>
    <property type="match status" value="1"/>
</dbReference>
<dbReference type="RefSeq" id="WP_190302931.1">
    <property type="nucleotide sequence ID" value="NZ_JACOIJ010000046.1"/>
</dbReference>
<evidence type="ECO:0000256" key="2">
    <source>
        <dbReference type="ARBA" id="ARBA00023295"/>
    </source>
</evidence>
<evidence type="ECO:0000256" key="3">
    <source>
        <dbReference type="PROSITE-ProRule" id="PRU01353"/>
    </source>
</evidence>
<feature type="domain" description="GH84" evidence="5">
    <location>
        <begin position="121"/>
        <end position="389"/>
    </location>
</feature>
<comment type="caution">
    <text evidence="6">The sequence shown here is derived from an EMBL/GenBank/DDBJ whole genome shotgun (WGS) entry which is preliminary data.</text>
</comment>
<dbReference type="PANTHER" id="PTHR13170">
    <property type="entry name" value="O-GLCNACASE"/>
    <property type="match status" value="1"/>
</dbReference>
<feature type="chain" id="PRO_5046108200" evidence="4">
    <location>
        <begin position="19"/>
        <end position="702"/>
    </location>
</feature>
<keyword evidence="4" id="KW-0732">Signal</keyword>
<evidence type="ECO:0000259" key="5">
    <source>
        <dbReference type="PROSITE" id="PS52009"/>
    </source>
</evidence>
<dbReference type="InterPro" id="IPR051822">
    <property type="entry name" value="Glycosyl_Hydrolase_84"/>
</dbReference>
<feature type="active site" description="Proton donor" evidence="3">
    <location>
        <position position="236"/>
    </location>
</feature>
<gene>
    <name evidence="6" type="ORF">H8B04_15525</name>
</gene>
<dbReference type="Gene3D" id="3.30.379.10">
    <property type="entry name" value="Chitobiase/beta-hexosaminidase domain 2-like"/>
    <property type="match status" value="1"/>
</dbReference>
<dbReference type="Pfam" id="PF21809">
    <property type="entry name" value="Glyco_hydro_84_hel"/>
    <property type="match status" value="1"/>
</dbReference>
<dbReference type="PANTHER" id="PTHR13170:SF16">
    <property type="entry name" value="PROTEIN O-GLCNACASE"/>
    <property type="match status" value="1"/>
</dbReference>
<protein>
    <submittedName>
        <fullName evidence="6">Beta-N-acetylglucosaminidase domain-containing protein</fullName>
    </submittedName>
</protein>
<dbReference type="Gene3D" id="1.20.58.460">
    <property type="entry name" value="Hyaluronidase post-catalytic domain-like"/>
    <property type="match status" value="1"/>
</dbReference>
<dbReference type="Gene3D" id="3.20.20.80">
    <property type="entry name" value="Glycosidases"/>
    <property type="match status" value="1"/>
</dbReference>
<dbReference type="Pfam" id="PF02838">
    <property type="entry name" value="Glyco_hydro_20b"/>
    <property type="match status" value="1"/>
</dbReference>
<dbReference type="InterPro" id="IPR015882">
    <property type="entry name" value="HEX_bac_N"/>
</dbReference>
<proteinExistence type="inferred from homology"/>